<keyword evidence="1" id="KW-1133">Transmembrane helix</keyword>
<dbReference type="EMBL" id="QFWV02000008">
    <property type="protein sequence ID" value="RKF06086.1"/>
    <property type="molecule type" value="Genomic_DNA"/>
</dbReference>
<evidence type="ECO:0000313" key="3">
    <source>
        <dbReference type="Proteomes" id="UP000246132"/>
    </source>
</evidence>
<keyword evidence="1" id="KW-0472">Membrane</keyword>
<comment type="caution">
    <text evidence="2">The sequence shown here is derived from an EMBL/GenBank/DDBJ whole genome shotgun (WGS) entry which is preliminary data.</text>
</comment>
<dbReference type="Proteomes" id="UP000246132">
    <property type="component" value="Unassembled WGS sequence"/>
</dbReference>
<accession>A0A3A8A866</accession>
<dbReference type="AlphaFoldDB" id="A0A3A8A866"/>
<reference evidence="2 3" key="1">
    <citation type="journal article" date="2018" name="Int. J. Syst. Bacteriol.">
        <title>Oceaniradius stylonemae gen. nov., sp. nov., isolated from a red alga, Stylonema cornu-cervi.</title>
        <authorList>
            <person name="Jeong S."/>
        </authorList>
    </citation>
    <scope>NUCLEOTIDE SEQUENCE [LARGE SCALE GENOMIC DNA]</scope>
    <source>
        <strain evidence="2 3">StC1</strain>
    </source>
</reference>
<keyword evidence="1" id="KW-0812">Transmembrane</keyword>
<name>A0A3A8A866_9HYPH</name>
<keyword evidence="3" id="KW-1185">Reference proteome</keyword>
<organism evidence="2 3">
    <name type="scientific">Oceaniradius stylonematis</name>
    <dbReference type="NCBI Taxonomy" id="2184161"/>
    <lineage>
        <taxon>Bacteria</taxon>
        <taxon>Pseudomonadati</taxon>
        <taxon>Pseudomonadota</taxon>
        <taxon>Alphaproteobacteria</taxon>
        <taxon>Hyphomicrobiales</taxon>
        <taxon>Ahrensiaceae</taxon>
        <taxon>Oceaniradius</taxon>
    </lineage>
</organism>
<protein>
    <submittedName>
        <fullName evidence="2">Uncharacterized protein</fullName>
    </submittedName>
</protein>
<evidence type="ECO:0000256" key="1">
    <source>
        <dbReference type="SAM" id="Phobius"/>
    </source>
</evidence>
<proteinExistence type="predicted"/>
<evidence type="ECO:0000313" key="2">
    <source>
        <dbReference type="EMBL" id="RKF06086.1"/>
    </source>
</evidence>
<feature type="transmembrane region" description="Helical" evidence="1">
    <location>
        <begin position="56"/>
        <end position="73"/>
    </location>
</feature>
<gene>
    <name evidence="2" type="ORF">DEM25_016245</name>
</gene>
<sequence length="77" mass="8863">MALVGLLNEVFLFNEMMNFKRRAVELEATVGYSLISAHKRSLSGPWQFATANLFRLYHFVWLIGFAIQLFLVIRGAQ</sequence>